<keyword evidence="1" id="KW-0805">Transcription regulation</keyword>
<dbReference type="InterPro" id="IPR018062">
    <property type="entry name" value="HTH_AraC-typ_CS"/>
</dbReference>
<comment type="caution">
    <text evidence="5">The sequence shown here is derived from an EMBL/GenBank/DDBJ whole genome shotgun (WGS) entry which is preliminary data.</text>
</comment>
<reference evidence="5 6" key="1">
    <citation type="submission" date="2024-03" db="EMBL/GenBank/DDBJ databases">
        <title>Draft genome sequence of Pseudonocardia nematodicida JCM 31783.</title>
        <authorList>
            <person name="Butdee W."/>
            <person name="Duangmal K."/>
        </authorList>
    </citation>
    <scope>NUCLEOTIDE SEQUENCE [LARGE SCALE GENOMIC DNA]</scope>
    <source>
        <strain evidence="5 6">JCM 31783</strain>
    </source>
</reference>
<dbReference type="SUPFAM" id="SSF46689">
    <property type="entry name" value="Homeodomain-like"/>
    <property type="match status" value="2"/>
</dbReference>
<dbReference type="RefSeq" id="WP_349296261.1">
    <property type="nucleotide sequence ID" value="NZ_JBEDNQ010000001.1"/>
</dbReference>
<dbReference type="Gene3D" id="1.10.10.60">
    <property type="entry name" value="Homeodomain-like"/>
    <property type="match status" value="1"/>
</dbReference>
<dbReference type="Proteomes" id="UP001494902">
    <property type="component" value="Unassembled WGS sequence"/>
</dbReference>
<dbReference type="InterPro" id="IPR029062">
    <property type="entry name" value="Class_I_gatase-like"/>
</dbReference>
<evidence type="ECO:0000256" key="3">
    <source>
        <dbReference type="ARBA" id="ARBA00023163"/>
    </source>
</evidence>
<dbReference type="InterPro" id="IPR002818">
    <property type="entry name" value="DJ-1/PfpI"/>
</dbReference>
<dbReference type="PROSITE" id="PS01124">
    <property type="entry name" value="HTH_ARAC_FAMILY_2"/>
    <property type="match status" value="1"/>
</dbReference>
<accession>A0ABV1K3Y8</accession>
<evidence type="ECO:0000256" key="2">
    <source>
        <dbReference type="ARBA" id="ARBA00023125"/>
    </source>
</evidence>
<protein>
    <submittedName>
        <fullName evidence="5">Helix-turn-helix domain-containing protein</fullName>
    </submittedName>
</protein>
<sequence>MSHRVAVLALPGLVTADLGCALQVFGPGALPGVPDAGDEIVVCGAGGAAVPTGDGFDLVVRHGPGALAGADTVVVPGYVPGWDAAPPADVLDALRRAGARGACLVAISVGTFALGHAGLLRGHRATTHPAAARRLAERFPGTTVPAGVPCVVDGNLLSCAGPAHADELARLLGRGEEPGAHHPVPVAALRSALSDTCWWALQHLDRPLGLADLAGHANLSERSLLRHFHDEVGTSPKQWLLGARLDRARRLLETTTLPVDAIARLSGFPSSDALRARFTASFGVPPTTHRRAAH</sequence>
<dbReference type="EMBL" id="JBEDNQ010000001">
    <property type="protein sequence ID" value="MEQ3549173.1"/>
    <property type="molecule type" value="Genomic_DNA"/>
</dbReference>
<proteinExistence type="predicted"/>
<dbReference type="InterPro" id="IPR009057">
    <property type="entry name" value="Homeodomain-like_sf"/>
</dbReference>
<gene>
    <name evidence="5" type="ORF">WIS52_01715</name>
</gene>
<dbReference type="SMART" id="SM00342">
    <property type="entry name" value="HTH_ARAC"/>
    <property type="match status" value="1"/>
</dbReference>
<dbReference type="PANTHER" id="PTHR43130">
    <property type="entry name" value="ARAC-FAMILY TRANSCRIPTIONAL REGULATOR"/>
    <property type="match status" value="1"/>
</dbReference>
<dbReference type="SUPFAM" id="SSF52317">
    <property type="entry name" value="Class I glutamine amidotransferase-like"/>
    <property type="match status" value="1"/>
</dbReference>
<dbReference type="PANTHER" id="PTHR43130:SF3">
    <property type="entry name" value="HTH-TYPE TRANSCRIPTIONAL REGULATOR RV1931C"/>
    <property type="match status" value="1"/>
</dbReference>
<dbReference type="PROSITE" id="PS00041">
    <property type="entry name" value="HTH_ARAC_FAMILY_1"/>
    <property type="match status" value="1"/>
</dbReference>
<dbReference type="Pfam" id="PF12833">
    <property type="entry name" value="HTH_18"/>
    <property type="match status" value="1"/>
</dbReference>
<evidence type="ECO:0000313" key="5">
    <source>
        <dbReference type="EMBL" id="MEQ3549173.1"/>
    </source>
</evidence>
<dbReference type="Gene3D" id="3.40.50.880">
    <property type="match status" value="1"/>
</dbReference>
<dbReference type="InterPro" id="IPR052158">
    <property type="entry name" value="INH-QAR"/>
</dbReference>
<evidence type="ECO:0000313" key="6">
    <source>
        <dbReference type="Proteomes" id="UP001494902"/>
    </source>
</evidence>
<keyword evidence="6" id="KW-1185">Reference proteome</keyword>
<evidence type="ECO:0000256" key="1">
    <source>
        <dbReference type="ARBA" id="ARBA00023015"/>
    </source>
</evidence>
<feature type="domain" description="HTH araC/xylS-type" evidence="4">
    <location>
        <begin position="194"/>
        <end position="292"/>
    </location>
</feature>
<dbReference type="InterPro" id="IPR018060">
    <property type="entry name" value="HTH_AraC"/>
</dbReference>
<evidence type="ECO:0000259" key="4">
    <source>
        <dbReference type="PROSITE" id="PS01124"/>
    </source>
</evidence>
<dbReference type="Pfam" id="PF01965">
    <property type="entry name" value="DJ-1_PfpI"/>
    <property type="match status" value="1"/>
</dbReference>
<keyword evidence="3" id="KW-0804">Transcription</keyword>
<organism evidence="5 6">
    <name type="scientific">Pseudonocardia nematodicida</name>
    <dbReference type="NCBI Taxonomy" id="1206997"/>
    <lineage>
        <taxon>Bacteria</taxon>
        <taxon>Bacillati</taxon>
        <taxon>Actinomycetota</taxon>
        <taxon>Actinomycetes</taxon>
        <taxon>Pseudonocardiales</taxon>
        <taxon>Pseudonocardiaceae</taxon>
        <taxon>Pseudonocardia</taxon>
    </lineage>
</organism>
<keyword evidence="2" id="KW-0238">DNA-binding</keyword>
<name>A0ABV1K3Y8_9PSEU</name>